<reference evidence="8 9" key="1">
    <citation type="submission" date="2018-05" db="EMBL/GenBank/DDBJ databases">
        <title>Mucilaginibacter hurinus sp. nov., isolated from briquette warehouse soil.</title>
        <authorList>
            <person name="Choi L."/>
        </authorList>
    </citation>
    <scope>NUCLEOTIDE SEQUENCE [LARGE SCALE GENOMIC DNA]</scope>
    <source>
        <strain evidence="8 9">ZR32</strain>
    </source>
</reference>
<evidence type="ECO:0000256" key="2">
    <source>
        <dbReference type="ARBA" id="ARBA00007613"/>
    </source>
</evidence>
<keyword evidence="9" id="KW-1185">Reference proteome</keyword>
<dbReference type="GO" id="GO:1990281">
    <property type="term" value="C:efflux pump complex"/>
    <property type="evidence" value="ECO:0007669"/>
    <property type="project" value="TreeGrafter"/>
</dbReference>
<keyword evidence="4" id="KW-1134">Transmembrane beta strand</keyword>
<keyword evidence="5" id="KW-0812">Transmembrane</keyword>
<evidence type="ECO:0000256" key="5">
    <source>
        <dbReference type="ARBA" id="ARBA00022692"/>
    </source>
</evidence>
<keyword evidence="3" id="KW-0813">Transport</keyword>
<comment type="similarity">
    <text evidence="2">Belongs to the outer membrane factor (OMF) (TC 1.B.17) family.</text>
</comment>
<organism evidence="8 9">
    <name type="scientific">Mucilaginibacter hurinus</name>
    <dbReference type="NCBI Taxonomy" id="2201324"/>
    <lineage>
        <taxon>Bacteria</taxon>
        <taxon>Pseudomonadati</taxon>
        <taxon>Bacteroidota</taxon>
        <taxon>Sphingobacteriia</taxon>
        <taxon>Sphingobacteriales</taxon>
        <taxon>Sphingobacteriaceae</taxon>
        <taxon>Mucilaginibacter</taxon>
    </lineage>
</organism>
<comment type="subcellular location">
    <subcellularLocation>
        <location evidence="1">Cell outer membrane</location>
    </subcellularLocation>
</comment>
<dbReference type="RefSeq" id="WP_114004755.1">
    <property type="nucleotide sequence ID" value="NZ_QGDC01000004.1"/>
</dbReference>
<dbReference type="PANTHER" id="PTHR30026">
    <property type="entry name" value="OUTER MEMBRANE PROTEIN TOLC"/>
    <property type="match status" value="1"/>
</dbReference>
<name>A0A367GNR3_9SPHI</name>
<dbReference type="AlphaFoldDB" id="A0A367GNR3"/>
<evidence type="ECO:0000313" key="9">
    <source>
        <dbReference type="Proteomes" id="UP000253209"/>
    </source>
</evidence>
<dbReference type="Pfam" id="PF02321">
    <property type="entry name" value="OEP"/>
    <property type="match status" value="1"/>
</dbReference>
<evidence type="ECO:0000256" key="4">
    <source>
        <dbReference type="ARBA" id="ARBA00022452"/>
    </source>
</evidence>
<evidence type="ECO:0000256" key="3">
    <source>
        <dbReference type="ARBA" id="ARBA00022448"/>
    </source>
</evidence>
<proteinExistence type="inferred from homology"/>
<evidence type="ECO:0000256" key="7">
    <source>
        <dbReference type="ARBA" id="ARBA00023237"/>
    </source>
</evidence>
<gene>
    <name evidence="8" type="ORF">DJ568_08045</name>
</gene>
<protein>
    <recommendedName>
        <fullName evidence="10">TolC family protein</fullName>
    </recommendedName>
</protein>
<accession>A0A367GNR3</accession>
<evidence type="ECO:0000256" key="6">
    <source>
        <dbReference type="ARBA" id="ARBA00023136"/>
    </source>
</evidence>
<dbReference type="PANTHER" id="PTHR30026:SF20">
    <property type="entry name" value="OUTER MEMBRANE PROTEIN TOLC"/>
    <property type="match status" value="1"/>
</dbReference>
<evidence type="ECO:0008006" key="10">
    <source>
        <dbReference type="Google" id="ProtNLM"/>
    </source>
</evidence>
<dbReference type="GO" id="GO:0015562">
    <property type="term" value="F:efflux transmembrane transporter activity"/>
    <property type="evidence" value="ECO:0007669"/>
    <property type="project" value="InterPro"/>
</dbReference>
<evidence type="ECO:0000313" key="8">
    <source>
        <dbReference type="EMBL" id="RCH55132.1"/>
    </source>
</evidence>
<dbReference type="InterPro" id="IPR003423">
    <property type="entry name" value="OMP_efflux"/>
</dbReference>
<dbReference type="SUPFAM" id="SSF56954">
    <property type="entry name" value="Outer membrane efflux proteins (OEP)"/>
    <property type="match status" value="1"/>
</dbReference>
<keyword evidence="6" id="KW-0472">Membrane</keyword>
<sequence>MKIKILTVLVILGLVIGNERVLAQESIINEVSDVYVDKLVNAAKANYPRYKIFKHRIDIAKANVSIASLSVFDALTVSYIYQPNQNTIIDPVNPTTSYFKGFQAGVFLNLGQLLRVPVNIRRAKSDQRIAESEQAEYDLTIGAEVRRRYYTYLQRVAQLKLQSRTIIQSENALKDAEHKYRRGEVTFDSYNQTQIQYTEHIQTKIEAEGNVFIAKAALEEMLGDKLENIK</sequence>
<dbReference type="GO" id="GO:0015288">
    <property type="term" value="F:porin activity"/>
    <property type="evidence" value="ECO:0007669"/>
    <property type="project" value="TreeGrafter"/>
</dbReference>
<comment type="caution">
    <text evidence="8">The sequence shown here is derived from an EMBL/GenBank/DDBJ whole genome shotgun (WGS) entry which is preliminary data.</text>
</comment>
<dbReference type="OrthoDB" id="793488at2"/>
<dbReference type="Proteomes" id="UP000253209">
    <property type="component" value="Unassembled WGS sequence"/>
</dbReference>
<dbReference type="Gene3D" id="1.20.1600.10">
    <property type="entry name" value="Outer membrane efflux proteins (OEP)"/>
    <property type="match status" value="1"/>
</dbReference>
<dbReference type="InterPro" id="IPR051906">
    <property type="entry name" value="TolC-like"/>
</dbReference>
<keyword evidence="7" id="KW-0998">Cell outer membrane</keyword>
<evidence type="ECO:0000256" key="1">
    <source>
        <dbReference type="ARBA" id="ARBA00004442"/>
    </source>
</evidence>
<dbReference type="EMBL" id="QGDC01000004">
    <property type="protein sequence ID" value="RCH55132.1"/>
    <property type="molecule type" value="Genomic_DNA"/>
</dbReference>
<dbReference type="GO" id="GO:0009279">
    <property type="term" value="C:cell outer membrane"/>
    <property type="evidence" value="ECO:0007669"/>
    <property type="project" value="UniProtKB-SubCell"/>
</dbReference>